<evidence type="ECO:0000313" key="2">
    <source>
        <dbReference type="EMBL" id="TKI69848.1"/>
    </source>
</evidence>
<evidence type="ECO:0000256" key="1">
    <source>
        <dbReference type="SAM" id="Phobius"/>
    </source>
</evidence>
<dbReference type="EMBL" id="SZPX01000003">
    <property type="protein sequence ID" value="TKI69848.1"/>
    <property type="molecule type" value="Genomic_DNA"/>
</dbReference>
<keyword evidence="1" id="KW-0812">Transmembrane</keyword>
<dbReference type="Pfam" id="PF06835">
    <property type="entry name" value="LptC"/>
    <property type="match status" value="1"/>
</dbReference>
<dbReference type="InterPro" id="IPR010664">
    <property type="entry name" value="LipoPS_assembly_LptC-rel"/>
</dbReference>
<evidence type="ECO:0000313" key="3">
    <source>
        <dbReference type="Proteomes" id="UP000309561"/>
    </source>
</evidence>
<name>A0A4U2Z6K4_9BACT</name>
<dbReference type="OrthoDB" id="5334785at2"/>
<feature type="transmembrane region" description="Helical" evidence="1">
    <location>
        <begin position="6"/>
        <end position="22"/>
    </location>
</feature>
<gene>
    <name evidence="2" type="primary">lptC</name>
    <name evidence="2" type="ORF">FCU45_04345</name>
</gene>
<dbReference type="GO" id="GO:0015221">
    <property type="term" value="F:lipopolysaccharide transmembrane transporter activity"/>
    <property type="evidence" value="ECO:0007669"/>
    <property type="project" value="InterPro"/>
</dbReference>
<dbReference type="NCBIfam" id="TIGR04409">
    <property type="entry name" value="LptC_YrbK"/>
    <property type="match status" value="1"/>
</dbReference>
<proteinExistence type="predicted"/>
<dbReference type="InterPro" id="IPR026265">
    <property type="entry name" value="LptC"/>
</dbReference>
<sequence>MNINYFFIFFSLCLLMILFLFKPMEIKQHAYKEVPLFTISTFTMHELDKNGLVTLMNGSEASRFTNRYTVKDMDYTDNSKEYMANMKANSGVYKNEIVDLVGDILYVREDGLTFETQKALYNKKTAIATANGKFVLYRDANRVTGVKLKYNDSLERVEAKNVYAIYKLEERKR</sequence>
<protein>
    <submittedName>
        <fullName evidence="2">LPS export ABC transporter periplasmic protein LptC</fullName>
    </submittedName>
</protein>
<dbReference type="AlphaFoldDB" id="A0A4U2Z6K4"/>
<organism evidence="2 3">
    <name type="scientific">Sulfurimonas crateris</name>
    <dbReference type="NCBI Taxonomy" id="2574727"/>
    <lineage>
        <taxon>Bacteria</taxon>
        <taxon>Pseudomonadati</taxon>
        <taxon>Campylobacterota</taxon>
        <taxon>Epsilonproteobacteria</taxon>
        <taxon>Campylobacterales</taxon>
        <taxon>Sulfurimonadaceae</taxon>
        <taxon>Sulfurimonas</taxon>
    </lineage>
</organism>
<keyword evidence="3" id="KW-1185">Reference proteome</keyword>
<reference evidence="2 3" key="1">
    <citation type="submission" date="2019-04" db="EMBL/GenBank/DDBJ databases">
        <title>Sulfurimonas crateris sp. nov. a facultative anaerobic sulfur-oxidizing chemolithautotrophic bacterium isolated from a terrestrial mud vulcano.</title>
        <authorList>
            <person name="Ratnikova N.M."/>
            <person name="Slobodkin A.I."/>
            <person name="Merkel A.Y."/>
            <person name="Novikov A."/>
            <person name="Bonch-Osmolovskaya E.A."/>
            <person name="Slobodkina G.B."/>
        </authorList>
    </citation>
    <scope>NUCLEOTIDE SEQUENCE [LARGE SCALE GENOMIC DNA]</scope>
    <source>
        <strain evidence="2 3">SN118</strain>
    </source>
</reference>
<dbReference type="Proteomes" id="UP000309561">
    <property type="component" value="Unassembled WGS sequence"/>
</dbReference>
<comment type="caution">
    <text evidence="2">The sequence shown here is derived from an EMBL/GenBank/DDBJ whole genome shotgun (WGS) entry which is preliminary data.</text>
</comment>
<keyword evidence="1" id="KW-0472">Membrane</keyword>
<dbReference type="Gene3D" id="2.60.450.10">
    <property type="entry name" value="Lipopolysaccharide (LPS) transport protein A like domain"/>
    <property type="match status" value="1"/>
</dbReference>
<dbReference type="RefSeq" id="WP_137012666.1">
    <property type="nucleotide sequence ID" value="NZ_SZPX01000003.1"/>
</dbReference>
<keyword evidence="1" id="KW-1133">Transmembrane helix</keyword>
<accession>A0A4U2Z6K4</accession>
<dbReference type="GO" id="GO:0005886">
    <property type="term" value="C:plasma membrane"/>
    <property type="evidence" value="ECO:0007669"/>
    <property type="project" value="InterPro"/>
</dbReference>